<protein>
    <submittedName>
        <fullName evidence="4">tRNA nuclease WapA</fullName>
        <ecNumber evidence="4">3.1.-.-</ecNumber>
    </submittedName>
</protein>
<evidence type="ECO:0000313" key="5">
    <source>
        <dbReference type="Proteomes" id="UP000225972"/>
    </source>
</evidence>
<evidence type="ECO:0000259" key="3">
    <source>
        <dbReference type="Pfam" id="PF25023"/>
    </source>
</evidence>
<dbReference type="RefSeq" id="WP_099241622.1">
    <property type="nucleotide sequence ID" value="NZ_FXXP01000001.1"/>
</dbReference>
<dbReference type="InterPro" id="IPR022385">
    <property type="entry name" value="Rhs_assc_core"/>
</dbReference>
<dbReference type="AlphaFoldDB" id="A0A238J7A7"/>
<dbReference type="Gene3D" id="2.180.10.10">
    <property type="entry name" value="RHS repeat-associated core"/>
    <property type="match status" value="1"/>
</dbReference>
<dbReference type="EC" id="3.1.-.-" evidence="4"/>
<dbReference type="Proteomes" id="UP000225972">
    <property type="component" value="Unassembled WGS sequence"/>
</dbReference>
<feature type="domain" description="Teneurin-like YD-shell" evidence="3">
    <location>
        <begin position="7"/>
        <end position="185"/>
    </location>
</feature>
<dbReference type="InterPro" id="IPR006530">
    <property type="entry name" value="YD"/>
</dbReference>
<keyword evidence="1" id="KW-0677">Repeat</keyword>
<dbReference type="GO" id="GO:0016787">
    <property type="term" value="F:hydrolase activity"/>
    <property type="evidence" value="ECO:0007669"/>
    <property type="project" value="UniProtKB-KW"/>
</dbReference>
<dbReference type="OrthoDB" id="7620568at2"/>
<evidence type="ECO:0000256" key="2">
    <source>
        <dbReference type="SAM" id="MobiDB-lite"/>
    </source>
</evidence>
<keyword evidence="5" id="KW-1185">Reference proteome</keyword>
<sequence length="385" mass="41463">MLEDDGFTYAYDDRGNWVSKTSKADGTVENYSYDSQNRLIGYTSPTTTASYHYDALDRRIAKDVDGASEAFVYDGSSVLLDYADGVFNTRWQHGPSIDEPLAFERAGTEYALHSDHLGSPREVVEVATGTIAASYRYASFGARTQTGLLTQRYAFTGREEDVESGLIYYRARHYDPASGTFIQRDPIGFAGGDANLYAYVWNDPQNYSDPRGTNAAIVNGKEGFSRTKRGGPSTIEWSTLAGRASVGLVAGMLAGSVIECAASPDCDVAALGVAYGGAYAVGQSMGVAPSAPCGMGLFAAVVLLSQNVKEAMEEMGYPDPENPPKEDGDDGDDCDQQWEEAYATCTDLLSRPNPPPSTLTGNHTNIHDCAKGYVDERCGGNSVEW</sequence>
<reference evidence="5" key="1">
    <citation type="submission" date="2017-05" db="EMBL/GenBank/DDBJ databases">
        <authorList>
            <person name="Rodrigo-Torres L."/>
            <person name="Arahal R. D."/>
            <person name="Lucena T."/>
        </authorList>
    </citation>
    <scope>NUCLEOTIDE SEQUENCE [LARGE SCALE GENOMIC DNA]</scope>
    <source>
        <strain evidence="5">CECT 8649</strain>
    </source>
</reference>
<accession>A0A238J7A7</accession>
<dbReference type="PANTHER" id="PTHR32305:SF15">
    <property type="entry name" value="PROTEIN RHSA-RELATED"/>
    <property type="match status" value="1"/>
</dbReference>
<dbReference type="Pfam" id="PF25023">
    <property type="entry name" value="TEN_YD-shell"/>
    <property type="match status" value="1"/>
</dbReference>
<dbReference type="InterPro" id="IPR056823">
    <property type="entry name" value="TEN-like_YD-shell"/>
</dbReference>
<evidence type="ECO:0000256" key="1">
    <source>
        <dbReference type="ARBA" id="ARBA00022737"/>
    </source>
</evidence>
<organism evidence="4 5">
    <name type="scientific">Pelagimonas phthalicica</name>
    <dbReference type="NCBI Taxonomy" id="1037362"/>
    <lineage>
        <taxon>Bacteria</taxon>
        <taxon>Pseudomonadati</taxon>
        <taxon>Pseudomonadota</taxon>
        <taxon>Alphaproteobacteria</taxon>
        <taxon>Rhodobacterales</taxon>
        <taxon>Roseobacteraceae</taxon>
        <taxon>Pelagimonas</taxon>
    </lineage>
</organism>
<feature type="region of interest" description="Disordered" evidence="2">
    <location>
        <begin position="313"/>
        <end position="335"/>
    </location>
</feature>
<dbReference type="EMBL" id="FXXP01000001">
    <property type="protein sequence ID" value="SMX26047.1"/>
    <property type="molecule type" value="Genomic_DNA"/>
</dbReference>
<dbReference type="NCBIfam" id="TIGR03696">
    <property type="entry name" value="Rhs_assc_core"/>
    <property type="match status" value="1"/>
</dbReference>
<dbReference type="InterPro" id="IPR050708">
    <property type="entry name" value="T6SS_VgrG/RHS"/>
</dbReference>
<gene>
    <name evidence="4" type="primary">wapA_3</name>
    <name evidence="4" type="ORF">TRP8649_00119</name>
</gene>
<dbReference type="PRINTS" id="PR00394">
    <property type="entry name" value="RHSPROTEIN"/>
</dbReference>
<name>A0A238J7A7_9RHOB</name>
<proteinExistence type="predicted"/>
<dbReference type="NCBIfam" id="TIGR01643">
    <property type="entry name" value="YD_repeat_2x"/>
    <property type="match status" value="1"/>
</dbReference>
<keyword evidence="4" id="KW-0378">Hydrolase</keyword>
<dbReference type="PANTHER" id="PTHR32305">
    <property type="match status" value="1"/>
</dbReference>
<evidence type="ECO:0000313" key="4">
    <source>
        <dbReference type="EMBL" id="SMX26047.1"/>
    </source>
</evidence>